<dbReference type="InterPro" id="IPR042095">
    <property type="entry name" value="SUMF_sf"/>
</dbReference>
<accession>A0A176S1X7</accession>
<comment type="caution">
    <text evidence="4">The sequence shown here is derived from an EMBL/GenBank/DDBJ whole genome shotgun (WGS) entry which is preliminary data.</text>
</comment>
<dbReference type="Pfam" id="PF02412">
    <property type="entry name" value="TSP_3"/>
    <property type="match status" value="2"/>
</dbReference>
<dbReference type="GO" id="GO:0120147">
    <property type="term" value="F:formylglycine-generating oxidase activity"/>
    <property type="evidence" value="ECO:0007669"/>
    <property type="project" value="TreeGrafter"/>
</dbReference>
<feature type="compositionally biased region" description="Pro residues" evidence="2">
    <location>
        <begin position="45"/>
        <end position="57"/>
    </location>
</feature>
<evidence type="ECO:0000259" key="3">
    <source>
        <dbReference type="Pfam" id="PF03781"/>
    </source>
</evidence>
<dbReference type="GO" id="GO:0005509">
    <property type="term" value="F:calcium ion binding"/>
    <property type="evidence" value="ECO:0007669"/>
    <property type="project" value="InterPro"/>
</dbReference>
<keyword evidence="5" id="KW-1185">Reference proteome</keyword>
<dbReference type="InterPro" id="IPR028974">
    <property type="entry name" value="TSP_type-3_rpt"/>
</dbReference>
<dbReference type="InterPro" id="IPR051043">
    <property type="entry name" value="Sulfatase_Mod_Factor_Kinase"/>
</dbReference>
<dbReference type="SUPFAM" id="SSF56436">
    <property type="entry name" value="C-type lectin-like"/>
    <property type="match status" value="1"/>
</dbReference>
<dbReference type="GO" id="GO:0007155">
    <property type="term" value="P:cell adhesion"/>
    <property type="evidence" value="ECO:0007669"/>
    <property type="project" value="InterPro"/>
</dbReference>
<gene>
    <name evidence="4" type="ORF">THIOM_002159</name>
</gene>
<name>A0A176S1X7_9GAMM</name>
<dbReference type="SUPFAM" id="SSF103647">
    <property type="entry name" value="TSP type-3 repeat"/>
    <property type="match status" value="1"/>
</dbReference>
<dbReference type="InterPro" id="IPR016187">
    <property type="entry name" value="CTDL_fold"/>
</dbReference>
<dbReference type="Gene3D" id="3.90.1580.10">
    <property type="entry name" value="paralog of FGE (formylglycine-generating enzyme)"/>
    <property type="match status" value="1"/>
</dbReference>
<dbReference type="Gene3D" id="4.10.1080.10">
    <property type="entry name" value="TSP type-3 repeat"/>
    <property type="match status" value="1"/>
</dbReference>
<dbReference type="EMBL" id="LUTY01001203">
    <property type="protein sequence ID" value="OAD22053.1"/>
    <property type="molecule type" value="Genomic_DNA"/>
</dbReference>
<dbReference type="InterPro" id="IPR005532">
    <property type="entry name" value="SUMF_dom"/>
</dbReference>
<feature type="region of interest" description="Disordered" evidence="2">
    <location>
        <begin position="37"/>
        <end position="102"/>
    </location>
</feature>
<keyword evidence="1" id="KW-0732">Signal</keyword>
<dbReference type="PANTHER" id="PTHR23150:SF35">
    <property type="entry name" value="BLL6746 PROTEIN"/>
    <property type="match status" value="1"/>
</dbReference>
<dbReference type="Proteomes" id="UP000076962">
    <property type="component" value="Unassembled WGS sequence"/>
</dbReference>
<protein>
    <submittedName>
        <fullName evidence="4">Sulphatase-modifying factor domain protein</fullName>
    </submittedName>
</protein>
<reference evidence="4 5" key="1">
    <citation type="submission" date="2016-05" db="EMBL/GenBank/DDBJ databases">
        <title>Single-cell genome of chain-forming Candidatus Thiomargarita nelsonii and comparison to other large sulfur-oxidizing bacteria.</title>
        <authorList>
            <person name="Winkel M."/>
            <person name="Salman V."/>
            <person name="Woyke T."/>
            <person name="Schulz-Vogt H."/>
            <person name="Richter M."/>
            <person name="Flood B."/>
            <person name="Bailey J."/>
            <person name="Amann R."/>
            <person name="Mussmann M."/>
        </authorList>
    </citation>
    <scope>NUCLEOTIDE SEQUENCE [LARGE SCALE GENOMIC DNA]</scope>
    <source>
        <strain evidence="4 5">THI036</strain>
    </source>
</reference>
<dbReference type="PATRIC" id="fig|1003181.4.peg.2962"/>
<dbReference type="InterPro" id="IPR003367">
    <property type="entry name" value="Thrombospondin_3-like_rpt"/>
</dbReference>
<evidence type="ECO:0000256" key="2">
    <source>
        <dbReference type="SAM" id="MobiDB-lite"/>
    </source>
</evidence>
<evidence type="ECO:0000256" key="1">
    <source>
        <dbReference type="ARBA" id="ARBA00022729"/>
    </source>
</evidence>
<sequence length="305" mass="33449">MRVAVKKETKNRQAPGFYSELDKEFCFVAPCGQVVAQTSQAAEPPVAPPPTFVPPAAPTLVDRDKDGVADSEDKCPDNTSAEKAKGVYKEGSKIGCPMESDNDGVPDYRDKCPYNRPQELAQGVDKRGCPLDRDQDKVADYRDECLGTSAGSPVKENGCPVPEPPASLSPVVVAPTSTGKYFRDRLKDGTQGPEMVWIPAGSFRMGDIQGGGDSDEKPVHKVSITQRFAIGRYEVTFAEYDKFAQATGREKPSDRGWGRGNRPVINVSWDDAVAYTKWLSQQTGQKYRLPTEAQWEYAARGGDRY</sequence>
<feature type="domain" description="Sulfatase-modifying factor enzyme-like" evidence="3">
    <location>
        <begin position="192"/>
        <end position="303"/>
    </location>
</feature>
<dbReference type="AlphaFoldDB" id="A0A176S1X7"/>
<evidence type="ECO:0000313" key="5">
    <source>
        <dbReference type="Proteomes" id="UP000076962"/>
    </source>
</evidence>
<organism evidence="4 5">
    <name type="scientific">Candidatus Thiomargarita nelsonii</name>
    <dbReference type="NCBI Taxonomy" id="1003181"/>
    <lineage>
        <taxon>Bacteria</taxon>
        <taxon>Pseudomonadati</taxon>
        <taxon>Pseudomonadota</taxon>
        <taxon>Gammaproteobacteria</taxon>
        <taxon>Thiotrichales</taxon>
        <taxon>Thiotrichaceae</taxon>
        <taxon>Thiomargarita</taxon>
    </lineage>
</organism>
<proteinExistence type="predicted"/>
<dbReference type="Pfam" id="PF03781">
    <property type="entry name" value="FGE-sulfatase"/>
    <property type="match status" value="1"/>
</dbReference>
<feature type="compositionally biased region" description="Basic and acidic residues" evidence="2">
    <location>
        <begin position="61"/>
        <end position="92"/>
    </location>
</feature>
<evidence type="ECO:0000313" key="4">
    <source>
        <dbReference type="EMBL" id="OAD22053.1"/>
    </source>
</evidence>
<dbReference type="PANTHER" id="PTHR23150">
    <property type="entry name" value="SULFATASE MODIFYING FACTOR 1, 2"/>
    <property type="match status" value="1"/>
</dbReference>